<feature type="signal peptide" evidence="1">
    <location>
        <begin position="1"/>
        <end position="26"/>
    </location>
</feature>
<organism evidence="2 3">
    <name type="scientific">Qipengyuania qiaonensis</name>
    <dbReference type="NCBI Taxonomy" id="2867240"/>
    <lineage>
        <taxon>Bacteria</taxon>
        <taxon>Pseudomonadati</taxon>
        <taxon>Pseudomonadota</taxon>
        <taxon>Alphaproteobacteria</taxon>
        <taxon>Sphingomonadales</taxon>
        <taxon>Erythrobacteraceae</taxon>
        <taxon>Qipengyuania</taxon>
    </lineage>
</organism>
<sequence>MKYVMSFALVVAIAMIAMFAFPPAPAKAVVPVFDMGMLTNTVSQDHNVKSEQRRAGGASKLLLSPDPAVSAPRLPETVLRYDPSVDQRTANFASFVKRTRRTDPQAAADLEQNVSPKIIQQIDQSIQPYGLSAYNLADAYAVWWVTAWDAVFDPTNQATRSQMQAVRRQAANAILVIPEFGNLTNAQKQELAEAYLLHASIIMTYIDYAQANPEKQGEVASNIKQGALKSGMDLDGMVLTEGGFQPR</sequence>
<name>A0ABS7JAM1_9SPHN</name>
<dbReference type="Pfam" id="PF20388">
    <property type="entry name" value="DUF6683"/>
    <property type="match status" value="1"/>
</dbReference>
<protein>
    <submittedName>
        <fullName evidence="2">Uncharacterized protein</fullName>
    </submittedName>
</protein>
<keyword evidence="1" id="KW-0732">Signal</keyword>
<accession>A0ABS7JAM1</accession>
<feature type="chain" id="PRO_5045206921" evidence="1">
    <location>
        <begin position="27"/>
        <end position="247"/>
    </location>
</feature>
<evidence type="ECO:0000256" key="1">
    <source>
        <dbReference type="SAM" id="SignalP"/>
    </source>
</evidence>
<dbReference type="EMBL" id="JAIGNO010000005">
    <property type="protein sequence ID" value="MBX7482743.1"/>
    <property type="molecule type" value="Genomic_DNA"/>
</dbReference>
<reference evidence="2 3" key="1">
    <citation type="submission" date="2021-08" db="EMBL/GenBank/DDBJ databases">
        <title>Comparative Genomics Analysis of the Genus Qipengyuania Reveals Extensive Genetic Diversity and Metabolic Versatility, Including the Description of Fifteen Novel Species.</title>
        <authorList>
            <person name="Liu Y."/>
        </authorList>
    </citation>
    <scope>NUCLEOTIDE SEQUENCE [LARGE SCALE GENOMIC DNA]</scope>
    <source>
        <strain evidence="2 3">6D47A</strain>
    </source>
</reference>
<keyword evidence="3" id="KW-1185">Reference proteome</keyword>
<dbReference type="Proteomes" id="UP000755104">
    <property type="component" value="Unassembled WGS sequence"/>
</dbReference>
<evidence type="ECO:0000313" key="3">
    <source>
        <dbReference type="Proteomes" id="UP000755104"/>
    </source>
</evidence>
<evidence type="ECO:0000313" key="2">
    <source>
        <dbReference type="EMBL" id="MBX7482743.1"/>
    </source>
</evidence>
<comment type="caution">
    <text evidence="2">The sequence shown here is derived from an EMBL/GenBank/DDBJ whole genome shotgun (WGS) entry which is preliminary data.</text>
</comment>
<dbReference type="InterPro" id="IPR046505">
    <property type="entry name" value="DUF6683"/>
</dbReference>
<dbReference type="RefSeq" id="WP_221558007.1">
    <property type="nucleotide sequence ID" value="NZ_JAIGNO010000005.1"/>
</dbReference>
<proteinExistence type="predicted"/>
<gene>
    <name evidence="2" type="ORF">K3174_09370</name>
</gene>